<evidence type="ECO:0000313" key="3">
    <source>
        <dbReference type="EMBL" id="SEP68470.1"/>
    </source>
</evidence>
<feature type="coiled-coil region" evidence="1">
    <location>
        <begin position="103"/>
        <end position="145"/>
    </location>
</feature>
<keyword evidence="4" id="KW-1185">Reference proteome</keyword>
<organism evidence="3 4">
    <name type="scientific">Lentzea xinjiangensis</name>
    <dbReference type="NCBI Taxonomy" id="402600"/>
    <lineage>
        <taxon>Bacteria</taxon>
        <taxon>Bacillati</taxon>
        <taxon>Actinomycetota</taxon>
        <taxon>Actinomycetes</taxon>
        <taxon>Pseudonocardiales</taxon>
        <taxon>Pseudonocardiaceae</taxon>
        <taxon>Lentzea</taxon>
    </lineage>
</organism>
<protein>
    <submittedName>
        <fullName evidence="3">Uncharacterized protein</fullName>
    </submittedName>
</protein>
<gene>
    <name evidence="3" type="ORF">SAMN05216188_101172</name>
</gene>
<reference evidence="4" key="1">
    <citation type="submission" date="2016-10" db="EMBL/GenBank/DDBJ databases">
        <authorList>
            <person name="Varghese N."/>
            <person name="Submissions S."/>
        </authorList>
    </citation>
    <scope>NUCLEOTIDE SEQUENCE [LARGE SCALE GENOMIC DNA]</scope>
    <source>
        <strain evidence="4">CGMCC 4.3525</strain>
    </source>
</reference>
<dbReference type="AlphaFoldDB" id="A0A1H8ZVI8"/>
<dbReference type="STRING" id="402600.SAMN05216188_101172"/>
<evidence type="ECO:0000313" key="4">
    <source>
        <dbReference type="Proteomes" id="UP000199352"/>
    </source>
</evidence>
<sequence>MGYFQHITGRQRVEHRMDEVDVMTRAGESVGKAVGTGLKAARQGVVRAGHVAEVKLAERGITADQVRGTLVERADTLMGKAEDWEKQTRRSRKRLAKKSAKTRAELVSRAEEVRKEVRKAAKQARKDAKSRAKDLRKAAANLGADAPKARKWPWVVGLLVAAAVAGYVALTRKPEEVHLHEENEEAQAPLPEPVLNGQAPSQKEPAK</sequence>
<accession>A0A1H8ZVI8</accession>
<feature type="region of interest" description="Disordered" evidence="2">
    <location>
        <begin position="178"/>
        <end position="207"/>
    </location>
</feature>
<proteinExistence type="predicted"/>
<keyword evidence="1" id="KW-0175">Coiled coil</keyword>
<evidence type="ECO:0000256" key="2">
    <source>
        <dbReference type="SAM" id="MobiDB-lite"/>
    </source>
</evidence>
<dbReference type="Proteomes" id="UP000199352">
    <property type="component" value="Unassembled WGS sequence"/>
</dbReference>
<evidence type="ECO:0000256" key="1">
    <source>
        <dbReference type="SAM" id="Coils"/>
    </source>
</evidence>
<name>A0A1H8ZVI8_9PSEU</name>
<dbReference type="EMBL" id="FOFR01000001">
    <property type="protein sequence ID" value="SEP68470.1"/>
    <property type="molecule type" value="Genomic_DNA"/>
</dbReference>